<sequence length="277" mass="28494">MLAVPEPSHQVADPATAATWEALRNQTAPAAFTAAVAELLVASVDLRRPVVDVGAGSGHLASAMAVRGARVVALDLSLPMLRRVPDALARAAADVTCLPVRPAAAGAVLAAHVLHVVPRWQAAVAELDRVAGPEGVVLVQAGASSGTLGSSAELRAVFREHLPPRALVGNEVADDPGAIDAAFAALGRAATDLPEVRVPRQETPRGVLRWLQGNLWTWPGPSTDAERAAAAGAALAWASAQGIDLDEPFETASVNRWRAYARTGGGQKSKGLAGASR</sequence>
<dbReference type="CDD" id="cd02440">
    <property type="entry name" value="AdoMet_MTases"/>
    <property type="match status" value="1"/>
</dbReference>
<proteinExistence type="predicted"/>
<dbReference type="InterPro" id="IPR013216">
    <property type="entry name" value="Methyltransf_11"/>
</dbReference>
<accession>A0A6J4J4D5</accession>
<dbReference type="Pfam" id="PF08241">
    <property type="entry name" value="Methyltransf_11"/>
    <property type="match status" value="1"/>
</dbReference>
<dbReference type="GO" id="GO:0008757">
    <property type="term" value="F:S-adenosylmethionine-dependent methyltransferase activity"/>
    <property type="evidence" value="ECO:0007669"/>
    <property type="project" value="InterPro"/>
</dbReference>
<evidence type="ECO:0000259" key="1">
    <source>
        <dbReference type="Pfam" id="PF08241"/>
    </source>
</evidence>
<dbReference type="EMBL" id="CADCSZ010000191">
    <property type="protein sequence ID" value="CAA9267614.1"/>
    <property type="molecule type" value="Genomic_DNA"/>
</dbReference>
<dbReference type="InterPro" id="IPR029063">
    <property type="entry name" value="SAM-dependent_MTases_sf"/>
</dbReference>
<dbReference type="Gene3D" id="3.40.50.150">
    <property type="entry name" value="Vaccinia Virus protein VP39"/>
    <property type="match status" value="1"/>
</dbReference>
<dbReference type="AlphaFoldDB" id="A0A6J4J4D5"/>
<organism evidence="2">
    <name type="scientific">uncultured Acidimicrobiales bacterium</name>
    <dbReference type="NCBI Taxonomy" id="310071"/>
    <lineage>
        <taxon>Bacteria</taxon>
        <taxon>Bacillati</taxon>
        <taxon>Actinomycetota</taxon>
        <taxon>Acidimicrobiia</taxon>
        <taxon>Acidimicrobiales</taxon>
        <taxon>environmental samples</taxon>
    </lineage>
</organism>
<evidence type="ECO:0000313" key="2">
    <source>
        <dbReference type="EMBL" id="CAA9267614.1"/>
    </source>
</evidence>
<feature type="domain" description="Methyltransferase type 11" evidence="1">
    <location>
        <begin position="51"/>
        <end position="138"/>
    </location>
</feature>
<gene>
    <name evidence="2" type="ORF">AVDCRST_MAG76-3169</name>
</gene>
<protein>
    <recommendedName>
        <fullName evidence="1">Methyltransferase type 11 domain-containing protein</fullName>
    </recommendedName>
</protein>
<dbReference type="Gene3D" id="1.10.8.900">
    <property type="match status" value="1"/>
</dbReference>
<dbReference type="SUPFAM" id="SSF53335">
    <property type="entry name" value="S-adenosyl-L-methionine-dependent methyltransferases"/>
    <property type="match status" value="1"/>
</dbReference>
<name>A0A6J4J4D5_9ACTN</name>
<reference evidence="2" key="1">
    <citation type="submission" date="2020-02" db="EMBL/GenBank/DDBJ databases">
        <authorList>
            <person name="Meier V. D."/>
        </authorList>
    </citation>
    <scope>NUCLEOTIDE SEQUENCE</scope>
    <source>
        <strain evidence="2">AVDCRST_MAG76</strain>
    </source>
</reference>